<protein>
    <submittedName>
        <fullName evidence="1">Uncharacterized protein</fullName>
    </submittedName>
</protein>
<proteinExistence type="predicted"/>
<keyword evidence="2" id="KW-1185">Reference proteome</keyword>
<dbReference type="Proteomes" id="UP000008141">
    <property type="component" value="Unassembled WGS sequence"/>
</dbReference>
<accession>E1Z651</accession>
<dbReference type="KEGG" id="cvr:CHLNCDRAFT_140758"/>
<dbReference type="InParanoid" id="E1Z651"/>
<organism evidence="2">
    <name type="scientific">Chlorella variabilis</name>
    <name type="common">Green alga</name>
    <dbReference type="NCBI Taxonomy" id="554065"/>
    <lineage>
        <taxon>Eukaryota</taxon>
        <taxon>Viridiplantae</taxon>
        <taxon>Chlorophyta</taxon>
        <taxon>core chlorophytes</taxon>
        <taxon>Trebouxiophyceae</taxon>
        <taxon>Chlorellales</taxon>
        <taxon>Chlorellaceae</taxon>
        <taxon>Chlorella clade</taxon>
        <taxon>Chlorella</taxon>
    </lineage>
</organism>
<dbReference type="AlphaFoldDB" id="E1Z651"/>
<evidence type="ECO:0000313" key="1">
    <source>
        <dbReference type="EMBL" id="EFN58870.1"/>
    </source>
</evidence>
<reference evidence="1 2" key="1">
    <citation type="journal article" date="2010" name="Plant Cell">
        <title>The Chlorella variabilis NC64A genome reveals adaptation to photosymbiosis, coevolution with viruses, and cryptic sex.</title>
        <authorList>
            <person name="Blanc G."/>
            <person name="Duncan G."/>
            <person name="Agarkova I."/>
            <person name="Borodovsky M."/>
            <person name="Gurnon J."/>
            <person name="Kuo A."/>
            <person name="Lindquist E."/>
            <person name="Lucas S."/>
            <person name="Pangilinan J."/>
            <person name="Polle J."/>
            <person name="Salamov A."/>
            <person name="Terry A."/>
            <person name="Yamada T."/>
            <person name="Dunigan D.D."/>
            <person name="Grigoriev I.V."/>
            <person name="Claverie J.M."/>
            <person name="Van Etten J.L."/>
        </authorList>
    </citation>
    <scope>NUCLEOTIDE SEQUENCE [LARGE SCALE GENOMIC DNA]</scope>
    <source>
        <strain evidence="1 2">NC64A</strain>
    </source>
</reference>
<dbReference type="EMBL" id="GL433837">
    <property type="protein sequence ID" value="EFN58870.1"/>
    <property type="molecule type" value="Genomic_DNA"/>
</dbReference>
<sequence length="146" mass="15831">MLPAFLFSIYVGTFCWNNRVYKCANGSFRCHNGACVSKTTYPFLPGRYHRYACLNNHDFANGPDVKTCAPGTQCWGHGSSQWGDSPCLKKKHRGVCPLGNGGCINYSQYCENGEIYSCPSGLRCAGPARSPLSGAGHVVAPCVKKL</sequence>
<dbReference type="GeneID" id="17358194"/>
<dbReference type="RefSeq" id="XP_005850972.1">
    <property type="nucleotide sequence ID" value="XM_005850910.1"/>
</dbReference>
<name>E1Z651_CHLVA</name>
<evidence type="ECO:0000313" key="2">
    <source>
        <dbReference type="Proteomes" id="UP000008141"/>
    </source>
</evidence>
<gene>
    <name evidence="1" type="ORF">CHLNCDRAFT_140758</name>
</gene>